<evidence type="ECO:0000313" key="3">
    <source>
        <dbReference type="Proteomes" id="UP000799118"/>
    </source>
</evidence>
<keyword evidence="3" id="KW-1185">Reference proteome</keyword>
<name>A0A6A4GWF3_9AGAR</name>
<reference evidence="2" key="1">
    <citation type="journal article" date="2019" name="Environ. Microbiol.">
        <title>Fungal ecological strategies reflected in gene transcription - a case study of two litter decomposers.</title>
        <authorList>
            <person name="Barbi F."/>
            <person name="Kohler A."/>
            <person name="Barry K."/>
            <person name="Baskaran P."/>
            <person name="Daum C."/>
            <person name="Fauchery L."/>
            <person name="Ihrmark K."/>
            <person name="Kuo A."/>
            <person name="LaButti K."/>
            <person name="Lipzen A."/>
            <person name="Morin E."/>
            <person name="Grigoriev I.V."/>
            <person name="Henrissat B."/>
            <person name="Lindahl B."/>
            <person name="Martin F."/>
        </authorList>
    </citation>
    <scope>NUCLEOTIDE SEQUENCE</scope>
    <source>
        <strain evidence="2">JB14</strain>
    </source>
</reference>
<dbReference type="EMBL" id="ML769667">
    <property type="protein sequence ID" value="KAE9390192.1"/>
    <property type="molecule type" value="Genomic_DNA"/>
</dbReference>
<feature type="region of interest" description="Disordered" evidence="1">
    <location>
        <begin position="1"/>
        <end position="32"/>
    </location>
</feature>
<evidence type="ECO:0000313" key="2">
    <source>
        <dbReference type="EMBL" id="KAE9390192.1"/>
    </source>
</evidence>
<sequence length="65" mass="7389">MLAEDEEEDEDPEGESTDRGDKVEVDAPLVAGTQGTCWKRNVAHRCDNNKGKEWEIKANGWIWTK</sequence>
<proteinExistence type="predicted"/>
<gene>
    <name evidence="2" type="ORF">BT96DRAFT_1002521</name>
</gene>
<accession>A0A6A4GWF3</accession>
<dbReference type="Proteomes" id="UP000799118">
    <property type="component" value="Unassembled WGS sequence"/>
</dbReference>
<protein>
    <submittedName>
        <fullName evidence="2">Uncharacterized protein</fullName>
    </submittedName>
</protein>
<evidence type="ECO:0000256" key="1">
    <source>
        <dbReference type="SAM" id="MobiDB-lite"/>
    </source>
</evidence>
<dbReference type="AlphaFoldDB" id="A0A6A4GWF3"/>
<feature type="compositionally biased region" description="Basic and acidic residues" evidence="1">
    <location>
        <begin position="16"/>
        <end position="25"/>
    </location>
</feature>
<feature type="compositionally biased region" description="Acidic residues" evidence="1">
    <location>
        <begin position="1"/>
        <end position="15"/>
    </location>
</feature>
<organism evidence="2 3">
    <name type="scientific">Gymnopus androsaceus JB14</name>
    <dbReference type="NCBI Taxonomy" id="1447944"/>
    <lineage>
        <taxon>Eukaryota</taxon>
        <taxon>Fungi</taxon>
        <taxon>Dikarya</taxon>
        <taxon>Basidiomycota</taxon>
        <taxon>Agaricomycotina</taxon>
        <taxon>Agaricomycetes</taxon>
        <taxon>Agaricomycetidae</taxon>
        <taxon>Agaricales</taxon>
        <taxon>Marasmiineae</taxon>
        <taxon>Omphalotaceae</taxon>
        <taxon>Gymnopus</taxon>
    </lineage>
</organism>